<name>A0A8T5GE45_9ARCH</name>
<dbReference type="Proteomes" id="UP000722459">
    <property type="component" value="Unassembled WGS sequence"/>
</dbReference>
<dbReference type="InterPro" id="IPR002938">
    <property type="entry name" value="FAD-bd"/>
</dbReference>
<feature type="domain" description="FAD-binding" evidence="1">
    <location>
        <begin position="3"/>
        <end position="193"/>
    </location>
</feature>
<dbReference type="InterPro" id="IPR050407">
    <property type="entry name" value="Geranylgeranyl_reductase"/>
</dbReference>
<dbReference type="GO" id="GO:0071949">
    <property type="term" value="F:FAD binding"/>
    <property type="evidence" value="ECO:0007669"/>
    <property type="project" value="InterPro"/>
</dbReference>
<dbReference type="GO" id="GO:0016628">
    <property type="term" value="F:oxidoreductase activity, acting on the CH-CH group of donors, NAD or NADP as acceptor"/>
    <property type="evidence" value="ECO:0007669"/>
    <property type="project" value="InterPro"/>
</dbReference>
<proteinExistence type="predicted"/>
<reference evidence="2" key="1">
    <citation type="journal article" date="2021" name="ISME J.">
        <title>Mercury methylation by metabolically versatile and cosmopolitan marine bacteria.</title>
        <authorList>
            <person name="Lin H."/>
            <person name="Ascher D.B."/>
            <person name="Myung Y."/>
            <person name="Lamborg C.H."/>
            <person name="Hallam S.J."/>
            <person name="Gionfriddo C.M."/>
            <person name="Holt K.E."/>
            <person name="Moreau J.W."/>
        </authorList>
    </citation>
    <scope>NUCLEOTIDE SEQUENCE</scope>
    <source>
        <strain evidence="2">SI075_bin30</strain>
    </source>
</reference>
<dbReference type="PANTHER" id="PTHR42685">
    <property type="entry name" value="GERANYLGERANYL DIPHOSPHATE REDUCTASE"/>
    <property type="match status" value="1"/>
</dbReference>
<gene>
    <name evidence="2" type="ORF">HON47_00760</name>
</gene>
<evidence type="ECO:0000313" key="3">
    <source>
        <dbReference type="Proteomes" id="UP000722459"/>
    </source>
</evidence>
<comment type="caution">
    <text evidence="2">The sequence shown here is derived from an EMBL/GenBank/DDBJ whole genome shotgun (WGS) entry which is preliminary data.</text>
</comment>
<dbReference type="AlphaFoldDB" id="A0A8T5GE45"/>
<protein>
    <submittedName>
        <fullName evidence="2">NAD(P)/FAD-dependent oxidoreductase</fullName>
    </submittedName>
</protein>
<accession>A0A8T5GE45</accession>
<dbReference type="Gene3D" id="3.50.50.60">
    <property type="entry name" value="FAD/NAD(P)-binding domain"/>
    <property type="match status" value="1"/>
</dbReference>
<dbReference type="EMBL" id="JABJNZ010000014">
    <property type="protein sequence ID" value="MBT4870090.1"/>
    <property type="molecule type" value="Genomic_DNA"/>
</dbReference>
<dbReference type="PRINTS" id="PR00420">
    <property type="entry name" value="RNGMNOXGNASE"/>
</dbReference>
<dbReference type="Pfam" id="PF01494">
    <property type="entry name" value="FAD_binding_3"/>
    <property type="match status" value="1"/>
</dbReference>
<evidence type="ECO:0000313" key="2">
    <source>
        <dbReference type="EMBL" id="MBT4870090.1"/>
    </source>
</evidence>
<sequence length="381" mass="41913">MNPVGIIGAGPAGLTTAIKLREEGFESIVLEEHNTIGIPEHCSGLVSVSGLKDLKVNPENSLQNEIYGAKIFSPNGTMIKIEKHKPVAYVINRKEFDQDLLKTARGKGIHVATGTKLIDVRNNTLFVQTDGGRGEMRKAEYIVGADGVNSTLRHLVGIKTGKENFIHTVQSTCTGEFNTDFVELHLGNYAKGFFAWCIPISKTKARIGLGSLLGDNVVNNYKTFLNEKFSNVRVGVAKSSLIPYGLPLQGIVKDNIALVGDAAFQTKATTGGGIVFGMKAGNILAQNLATVFKKKGNLSDYEKKMSGINKELKMHWKIRNYFNSLSNEQIDKLFKKLKDKDIEYFLEREGDMDNPSSFVGKMAKSPKYWFMAKTLLGIARS</sequence>
<dbReference type="Gene3D" id="3.30.9.10">
    <property type="entry name" value="D-Amino Acid Oxidase, subunit A, domain 2"/>
    <property type="match status" value="1"/>
</dbReference>
<dbReference type="InterPro" id="IPR036188">
    <property type="entry name" value="FAD/NAD-bd_sf"/>
</dbReference>
<organism evidence="2 3">
    <name type="scientific">Candidatus Iainarchaeum sp</name>
    <dbReference type="NCBI Taxonomy" id="3101447"/>
    <lineage>
        <taxon>Archaea</taxon>
        <taxon>Candidatus Iainarchaeota</taxon>
        <taxon>Candidatus Iainarchaeia</taxon>
        <taxon>Candidatus Iainarchaeales</taxon>
        <taxon>Candidatus Iainarchaeaceae</taxon>
        <taxon>Candidatus Iainarchaeum</taxon>
    </lineage>
</organism>
<dbReference type="PANTHER" id="PTHR42685:SF21">
    <property type="entry name" value="DEHYDROGENASE (FLAVOPROTEIN)-LIKE PROTEIN"/>
    <property type="match status" value="1"/>
</dbReference>
<dbReference type="NCBIfam" id="TIGR02032">
    <property type="entry name" value="GG-red-SF"/>
    <property type="match status" value="1"/>
</dbReference>
<dbReference type="SUPFAM" id="SSF51905">
    <property type="entry name" value="FAD/NAD(P)-binding domain"/>
    <property type="match status" value="1"/>
</dbReference>
<evidence type="ECO:0000259" key="1">
    <source>
        <dbReference type="Pfam" id="PF01494"/>
    </source>
</evidence>
<dbReference type="InterPro" id="IPR011777">
    <property type="entry name" value="Geranylgeranyl_Rdtase_fam"/>
</dbReference>